<dbReference type="PROSITE" id="PS51184">
    <property type="entry name" value="JMJC"/>
    <property type="match status" value="1"/>
</dbReference>
<dbReference type="InterPro" id="IPR039994">
    <property type="entry name" value="NO66-like"/>
</dbReference>
<name>K6Z3J1_9ALTE</name>
<dbReference type="RefSeq" id="WP_007617381.1">
    <property type="nucleotide sequence ID" value="NZ_BAEO01000013.1"/>
</dbReference>
<dbReference type="SMART" id="SM00558">
    <property type="entry name" value="JmjC"/>
    <property type="match status" value="1"/>
</dbReference>
<dbReference type="InterPro" id="IPR046799">
    <property type="entry name" value="ROXA-like_wH"/>
</dbReference>
<dbReference type="InterPro" id="IPR003347">
    <property type="entry name" value="JmjC_dom"/>
</dbReference>
<protein>
    <submittedName>
        <fullName evidence="7">Cupin 4 protein</fullName>
    </submittedName>
</protein>
<organism evidence="7 8">
    <name type="scientific">Paraglaciecola arctica BSs20135</name>
    <dbReference type="NCBI Taxonomy" id="493475"/>
    <lineage>
        <taxon>Bacteria</taxon>
        <taxon>Pseudomonadati</taxon>
        <taxon>Pseudomonadota</taxon>
        <taxon>Gammaproteobacteria</taxon>
        <taxon>Alteromonadales</taxon>
        <taxon>Alteromonadaceae</taxon>
        <taxon>Paraglaciecola</taxon>
    </lineage>
</organism>
<evidence type="ECO:0000313" key="8">
    <source>
        <dbReference type="Proteomes" id="UP000006327"/>
    </source>
</evidence>
<keyword evidence="2" id="KW-0479">Metal-binding</keyword>
<keyword evidence="5" id="KW-0408">Iron</keyword>
<evidence type="ECO:0000256" key="1">
    <source>
        <dbReference type="ARBA" id="ARBA00001954"/>
    </source>
</evidence>
<evidence type="ECO:0000256" key="4">
    <source>
        <dbReference type="ARBA" id="ARBA00023002"/>
    </source>
</evidence>
<dbReference type="Gene3D" id="3.40.366.30">
    <property type="entry name" value="50S ribosomal protein L16 arginine hydroxylase, Chain A, Domain 2"/>
    <property type="match status" value="1"/>
</dbReference>
<dbReference type="eggNOG" id="COG2850">
    <property type="taxonomic scope" value="Bacteria"/>
</dbReference>
<evidence type="ECO:0000313" key="7">
    <source>
        <dbReference type="EMBL" id="GAC18005.1"/>
    </source>
</evidence>
<comment type="cofactor">
    <cofactor evidence="1">
        <name>Fe(2+)</name>
        <dbReference type="ChEBI" id="CHEBI:29033"/>
    </cofactor>
</comment>
<dbReference type="Gene3D" id="2.60.120.650">
    <property type="entry name" value="Cupin"/>
    <property type="match status" value="1"/>
</dbReference>
<comment type="caution">
    <text evidence="7">The sequence shown here is derived from an EMBL/GenBank/DDBJ whole genome shotgun (WGS) entry which is preliminary data.</text>
</comment>
<dbReference type="GO" id="GO:0046872">
    <property type="term" value="F:metal ion binding"/>
    <property type="evidence" value="ECO:0007669"/>
    <property type="project" value="UniProtKB-KW"/>
</dbReference>
<evidence type="ECO:0000256" key="2">
    <source>
        <dbReference type="ARBA" id="ARBA00022723"/>
    </source>
</evidence>
<evidence type="ECO:0000259" key="6">
    <source>
        <dbReference type="PROSITE" id="PS51184"/>
    </source>
</evidence>
<reference evidence="7 8" key="1">
    <citation type="journal article" date="2017" name="Antonie Van Leeuwenhoek">
        <title>Rhizobium rhizosphaerae sp. nov., a novel species isolated from rice rhizosphere.</title>
        <authorList>
            <person name="Zhao J.J."/>
            <person name="Zhang J."/>
            <person name="Zhang R.J."/>
            <person name="Zhang C.W."/>
            <person name="Yin H.Q."/>
            <person name="Zhang X.X."/>
        </authorList>
    </citation>
    <scope>NUCLEOTIDE SEQUENCE [LARGE SCALE GENOMIC DNA]</scope>
    <source>
        <strain evidence="7 8">BSs20135</strain>
    </source>
</reference>
<keyword evidence="3" id="KW-0223">Dioxygenase</keyword>
<accession>K6Z3J1</accession>
<keyword evidence="4" id="KW-0560">Oxidoreductase</keyword>
<feature type="domain" description="JmjC" evidence="6">
    <location>
        <begin position="92"/>
        <end position="219"/>
    </location>
</feature>
<proteinExistence type="predicted"/>
<dbReference type="Proteomes" id="UP000006327">
    <property type="component" value="Unassembled WGS sequence"/>
</dbReference>
<keyword evidence="8" id="KW-1185">Reference proteome</keyword>
<dbReference type="AlphaFoldDB" id="K6Z3J1"/>
<evidence type="ECO:0000256" key="3">
    <source>
        <dbReference type="ARBA" id="ARBA00022964"/>
    </source>
</evidence>
<dbReference type="STRING" id="493475.GARC_1024"/>
<dbReference type="Pfam" id="PF20514">
    <property type="entry name" value="WHD_ROXA"/>
    <property type="match status" value="1"/>
</dbReference>
<gene>
    <name evidence="7" type="ORF">GARC_1024</name>
</gene>
<dbReference type="Pfam" id="PF08007">
    <property type="entry name" value="JmjC_2"/>
    <property type="match status" value="1"/>
</dbReference>
<dbReference type="OrthoDB" id="9764016at2"/>
<dbReference type="SUPFAM" id="SSF51197">
    <property type="entry name" value="Clavaminate synthase-like"/>
    <property type="match status" value="1"/>
</dbReference>
<dbReference type="PANTHER" id="PTHR13096">
    <property type="entry name" value="MINA53 MYC INDUCED NUCLEAR ANTIGEN"/>
    <property type="match status" value="1"/>
</dbReference>
<dbReference type="EMBL" id="BAEO01000013">
    <property type="protein sequence ID" value="GAC18005.1"/>
    <property type="molecule type" value="Genomic_DNA"/>
</dbReference>
<evidence type="ECO:0000256" key="5">
    <source>
        <dbReference type="ARBA" id="ARBA00023004"/>
    </source>
</evidence>
<sequence length="383" mass="43711">MYSLNNIDIKQFLKQYWQKQPLVIKQGFTDFIDPLNENDLAGLSQDPSIDSRIVSQTDNKWQVSHGPFEDVNEDCLGAWSLLVQSVDHFIPEADQLMRAFDFIPHWRMDDLMVSFSNKNAGVGPHLDQYDVFIIQGKGSRRWQVGLPGDFEPIRPHTDLSQITGFEAVIDQVLTPGDIIYIPANHPHNGIALEECLNYSVGFRAPSQQEMLSSLADFAIDNNLFNERYTDKEIAPRDFSGEIKQQEVARFKHMLQQLLETDQFSSWTAQFLSQSGAKQELDEADIQNFSHQEINKKLTSGVHFIRSPGIKAVFVEPQPSDIQDFTFYIQGEEFSVPIADKDVVTDFINRPIYGLTNPNIDESSIFFTQLVTTMVNAGYWYPDD</sequence>
<dbReference type="PANTHER" id="PTHR13096:SF8">
    <property type="entry name" value="RIBOSOMAL OXYGENASE 1"/>
    <property type="match status" value="1"/>
</dbReference>
<dbReference type="GO" id="GO:0016706">
    <property type="term" value="F:2-oxoglutarate-dependent dioxygenase activity"/>
    <property type="evidence" value="ECO:0007669"/>
    <property type="project" value="TreeGrafter"/>
</dbReference>